<evidence type="ECO:0000256" key="4">
    <source>
        <dbReference type="ARBA" id="ARBA00022679"/>
    </source>
</evidence>
<keyword evidence="4 8" id="KW-0808">Transferase</keyword>
<reference evidence="9 10" key="1">
    <citation type="submission" date="2018-04" db="EMBL/GenBank/DDBJ databases">
        <title>The genome of golden apple snail Pomacea canaliculata provides insight into stress tolerance and invasive adaptation.</title>
        <authorList>
            <person name="Liu C."/>
            <person name="Liu B."/>
            <person name="Ren Y."/>
            <person name="Zhang Y."/>
            <person name="Wang H."/>
            <person name="Li S."/>
            <person name="Jiang F."/>
            <person name="Yin L."/>
            <person name="Zhang G."/>
            <person name="Qian W."/>
            <person name="Fan W."/>
        </authorList>
    </citation>
    <scope>NUCLEOTIDE SEQUENCE [LARGE SCALE GENOMIC DNA]</scope>
    <source>
        <strain evidence="9">SZHN2017</strain>
        <tissue evidence="9">Muscle</tissue>
    </source>
</reference>
<dbReference type="GO" id="GO:0016020">
    <property type="term" value="C:membrane"/>
    <property type="evidence" value="ECO:0007669"/>
    <property type="project" value="UniProtKB-SubCell"/>
</dbReference>
<dbReference type="EMBL" id="PZQS01000012">
    <property type="protein sequence ID" value="PVD20770.1"/>
    <property type="molecule type" value="Genomic_DNA"/>
</dbReference>
<comment type="subcellular location">
    <subcellularLocation>
        <location evidence="1">Membrane</location>
        <topology evidence="1">Single-pass membrane protein</topology>
    </subcellularLocation>
</comment>
<dbReference type="OrthoDB" id="2526284at2759"/>
<proteinExistence type="inferred from homology"/>
<evidence type="ECO:0000256" key="8">
    <source>
        <dbReference type="RuleBase" id="RU366017"/>
    </source>
</evidence>
<evidence type="ECO:0000256" key="1">
    <source>
        <dbReference type="ARBA" id="ARBA00004167"/>
    </source>
</evidence>
<dbReference type="Pfam" id="PF01697">
    <property type="entry name" value="Glyco_transf_92"/>
    <property type="match status" value="1"/>
</dbReference>
<evidence type="ECO:0000256" key="3">
    <source>
        <dbReference type="ARBA" id="ARBA00022676"/>
    </source>
</evidence>
<dbReference type="PANTHER" id="PTHR21461">
    <property type="entry name" value="GLYCOSYLTRANSFERASE FAMILY 92 PROTEIN"/>
    <property type="match status" value="1"/>
</dbReference>
<keyword evidence="3 8" id="KW-0328">Glycosyltransferase</keyword>
<gene>
    <name evidence="9" type="ORF">C0Q70_18931</name>
</gene>
<evidence type="ECO:0000256" key="6">
    <source>
        <dbReference type="ARBA" id="ARBA00022989"/>
    </source>
</evidence>
<name>A0A2T7NHX0_POMCA</name>
<evidence type="ECO:0000256" key="7">
    <source>
        <dbReference type="ARBA" id="ARBA00023136"/>
    </source>
</evidence>
<dbReference type="GO" id="GO:0005737">
    <property type="term" value="C:cytoplasm"/>
    <property type="evidence" value="ECO:0007669"/>
    <property type="project" value="TreeGrafter"/>
</dbReference>
<evidence type="ECO:0000256" key="2">
    <source>
        <dbReference type="ARBA" id="ARBA00007647"/>
    </source>
</evidence>
<dbReference type="OMA" id="STITICQ"/>
<evidence type="ECO:0000313" key="10">
    <source>
        <dbReference type="Proteomes" id="UP000245119"/>
    </source>
</evidence>
<keyword evidence="5" id="KW-0812">Transmembrane</keyword>
<dbReference type="GO" id="GO:0016757">
    <property type="term" value="F:glycosyltransferase activity"/>
    <property type="evidence" value="ECO:0007669"/>
    <property type="project" value="UniProtKB-UniRule"/>
</dbReference>
<keyword evidence="7" id="KW-0472">Membrane</keyword>
<protein>
    <recommendedName>
        <fullName evidence="8">Glycosyltransferase family 92 protein</fullName>
        <ecNumber evidence="8">2.4.1.-</ecNumber>
    </recommendedName>
</protein>
<sequence>MNTDPVLLAGTILYTSYILCPLTGECWSVGRYRAAYVTCPLKNGRQPFALSLSWKDCGAGDVTPTNLLAVLRPPKANNFTVCVTALNYKYSRAYELVEMIELNRLLGADKFVFYVNSVGSNVENVLRWYAAQGLVVLIDWRLPMRVDHWPPAKEEPEVHYFAQLASHNDCLNRFRWSTRYLVYQDLDEFIIPKKRTTWAELIEDVDKTMSEPPAVYLVQCTFFRKEWPQNSENYPGRSTAEKFRSIVLSTDKRENKIFPHGARSKFIVNPRRVQTVGIHTIWSYRGRPSVAHLSPQDALLHHYRSWENPSDADKAVRDTDIYRFKDKLLERLTERWQQLPDVSLDIEISSYGTV</sequence>
<evidence type="ECO:0000256" key="5">
    <source>
        <dbReference type="ARBA" id="ARBA00022692"/>
    </source>
</evidence>
<dbReference type="Proteomes" id="UP000245119">
    <property type="component" value="Linkage Group LG12"/>
</dbReference>
<comment type="similarity">
    <text evidence="2 8">Belongs to the glycosyltransferase 92 family.</text>
</comment>
<keyword evidence="6" id="KW-1133">Transmembrane helix</keyword>
<accession>A0A2T7NHX0</accession>
<dbReference type="AlphaFoldDB" id="A0A2T7NHX0"/>
<dbReference type="InterPro" id="IPR008166">
    <property type="entry name" value="Glyco_transf_92"/>
</dbReference>
<dbReference type="EC" id="2.4.1.-" evidence="8"/>
<keyword evidence="10" id="KW-1185">Reference proteome</keyword>
<comment type="caution">
    <text evidence="9">The sequence shown here is derived from an EMBL/GenBank/DDBJ whole genome shotgun (WGS) entry which is preliminary data.</text>
</comment>
<evidence type="ECO:0000313" key="9">
    <source>
        <dbReference type="EMBL" id="PVD20770.1"/>
    </source>
</evidence>
<organism evidence="9 10">
    <name type="scientific">Pomacea canaliculata</name>
    <name type="common">Golden apple snail</name>
    <dbReference type="NCBI Taxonomy" id="400727"/>
    <lineage>
        <taxon>Eukaryota</taxon>
        <taxon>Metazoa</taxon>
        <taxon>Spiralia</taxon>
        <taxon>Lophotrochozoa</taxon>
        <taxon>Mollusca</taxon>
        <taxon>Gastropoda</taxon>
        <taxon>Caenogastropoda</taxon>
        <taxon>Architaenioglossa</taxon>
        <taxon>Ampullarioidea</taxon>
        <taxon>Ampullariidae</taxon>
        <taxon>Pomacea</taxon>
    </lineage>
</organism>
<dbReference type="PANTHER" id="PTHR21461:SF69">
    <property type="entry name" value="GLYCOSYLTRANSFERASE FAMILY 92 PROTEIN"/>
    <property type="match status" value="1"/>
</dbReference>